<dbReference type="AlphaFoldDB" id="A0A067JP51"/>
<dbReference type="PANTHER" id="PTHR46387">
    <property type="entry name" value="POLYNUCLEOTIDYL TRANSFERASE, RIBONUCLEASE H-LIKE SUPERFAMILY PROTEIN"/>
    <property type="match status" value="1"/>
</dbReference>
<evidence type="ECO:0000259" key="1">
    <source>
        <dbReference type="PROSITE" id="PS50879"/>
    </source>
</evidence>
<dbReference type="InterPro" id="IPR036397">
    <property type="entry name" value="RNaseH_sf"/>
</dbReference>
<dbReference type="FunFam" id="3.30.420.10:FF:000076">
    <property type="entry name" value="RBR-type E3 ubiquitin transferase"/>
    <property type="match status" value="1"/>
</dbReference>
<dbReference type="InterPro" id="IPR037056">
    <property type="entry name" value="RNase_H1_N_sf"/>
</dbReference>
<dbReference type="PANTHER" id="PTHR46387:SF2">
    <property type="entry name" value="RIBONUCLEASE HI"/>
    <property type="match status" value="1"/>
</dbReference>
<dbReference type="InterPro" id="IPR009027">
    <property type="entry name" value="Ribosomal_bL9/RNase_H1_N"/>
</dbReference>
<dbReference type="InterPro" id="IPR002156">
    <property type="entry name" value="RNaseH_domain"/>
</dbReference>
<dbReference type="SUPFAM" id="SSF55658">
    <property type="entry name" value="L9 N-domain-like"/>
    <property type="match status" value="1"/>
</dbReference>
<dbReference type="CDD" id="cd09279">
    <property type="entry name" value="RNase_HI_like"/>
    <property type="match status" value="1"/>
</dbReference>
<dbReference type="GO" id="GO:0004523">
    <property type="term" value="F:RNA-DNA hybrid ribonuclease activity"/>
    <property type="evidence" value="ECO:0007669"/>
    <property type="project" value="InterPro"/>
</dbReference>
<dbReference type="OrthoDB" id="2016287at2759"/>
<dbReference type="Pfam" id="PF13456">
    <property type="entry name" value="RVT_3"/>
    <property type="match status" value="1"/>
</dbReference>
<accession>A0A067JP51</accession>
<name>A0A067JP51_JATCU</name>
<sequence length="285" mass="31532">MEQEKEKDAFFVVRKGDIVGVYKTFNDCQAQIGSSVCDPPISVYKGYALPKDTEEYLISRGLQNALYTIRAADLKEDLFGTLLPCRFEQPISSKGDSNMQVATTKKRPQKLVGLQAVETDRSTSSLTDPLRKHIKLDNQSEAQQSCILEFDGASRGNPGPAGAGALLRTADGNVICRLREGLGTTTCNVAEYRAVILGLKYALKNGYTKIRIQGDSKLVCSQVQGLWKVKHQDMTKLYEQVKKLKDQFISFEISHVLREFNSEADAQANLAITLADGQVQEECAQ</sequence>
<dbReference type="SUPFAM" id="SSF53098">
    <property type="entry name" value="Ribonuclease H-like"/>
    <property type="match status" value="1"/>
</dbReference>
<dbReference type="InterPro" id="IPR011320">
    <property type="entry name" value="RNase_H1_N"/>
</dbReference>
<dbReference type="Gene3D" id="3.30.420.10">
    <property type="entry name" value="Ribonuclease H-like superfamily/Ribonuclease H"/>
    <property type="match status" value="1"/>
</dbReference>
<dbReference type="GO" id="GO:0003676">
    <property type="term" value="F:nucleic acid binding"/>
    <property type="evidence" value="ECO:0007669"/>
    <property type="project" value="InterPro"/>
</dbReference>
<dbReference type="STRING" id="180498.A0A067JP51"/>
<dbReference type="PROSITE" id="PS50879">
    <property type="entry name" value="RNASE_H_1"/>
    <property type="match status" value="1"/>
</dbReference>
<organism evidence="2 3">
    <name type="scientific">Jatropha curcas</name>
    <name type="common">Barbados nut</name>
    <dbReference type="NCBI Taxonomy" id="180498"/>
    <lineage>
        <taxon>Eukaryota</taxon>
        <taxon>Viridiplantae</taxon>
        <taxon>Streptophyta</taxon>
        <taxon>Embryophyta</taxon>
        <taxon>Tracheophyta</taxon>
        <taxon>Spermatophyta</taxon>
        <taxon>Magnoliopsida</taxon>
        <taxon>eudicotyledons</taxon>
        <taxon>Gunneridae</taxon>
        <taxon>Pentapetalae</taxon>
        <taxon>rosids</taxon>
        <taxon>fabids</taxon>
        <taxon>Malpighiales</taxon>
        <taxon>Euphorbiaceae</taxon>
        <taxon>Crotonoideae</taxon>
        <taxon>Jatropheae</taxon>
        <taxon>Jatropha</taxon>
    </lineage>
</organism>
<dbReference type="Pfam" id="PF01693">
    <property type="entry name" value="Cauli_VI"/>
    <property type="match status" value="1"/>
</dbReference>
<dbReference type="InterPro" id="IPR012337">
    <property type="entry name" value="RNaseH-like_sf"/>
</dbReference>
<dbReference type="EMBL" id="KK915662">
    <property type="protein sequence ID" value="KDP21304.1"/>
    <property type="molecule type" value="Genomic_DNA"/>
</dbReference>
<proteinExistence type="predicted"/>
<dbReference type="Proteomes" id="UP000027138">
    <property type="component" value="Unassembled WGS sequence"/>
</dbReference>
<evidence type="ECO:0000313" key="2">
    <source>
        <dbReference type="EMBL" id="KDP21304.1"/>
    </source>
</evidence>
<keyword evidence="3" id="KW-1185">Reference proteome</keyword>
<gene>
    <name evidence="2" type="ORF">JCGZ_21775</name>
</gene>
<dbReference type="Gene3D" id="3.40.970.10">
    <property type="entry name" value="Ribonuclease H1, N-terminal domain"/>
    <property type="match status" value="1"/>
</dbReference>
<evidence type="ECO:0000313" key="3">
    <source>
        <dbReference type="Proteomes" id="UP000027138"/>
    </source>
</evidence>
<feature type="domain" description="RNase H type-1" evidence="1">
    <location>
        <begin position="142"/>
        <end position="273"/>
    </location>
</feature>
<reference evidence="2 3" key="1">
    <citation type="journal article" date="2014" name="PLoS ONE">
        <title>Global Analysis of Gene Expression Profiles in Physic Nut (Jatropha curcas L.) Seedlings Exposed to Salt Stress.</title>
        <authorList>
            <person name="Zhang L."/>
            <person name="Zhang C."/>
            <person name="Wu P."/>
            <person name="Chen Y."/>
            <person name="Li M."/>
            <person name="Jiang H."/>
            <person name="Wu G."/>
        </authorList>
    </citation>
    <scope>NUCLEOTIDE SEQUENCE [LARGE SCALE GENOMIC DNA]</scope>
    <source>
        <strain evidence="3">cv. GZQX0401</strain>
        <tissue evidence="2">Young leaves</tissue>
    </source>
</reference>
<protein>
    <recommendedName>
        <fullName evidence="1">RNase H type-1 domain-containing protein</fullName>
    </recommendedName>
</protein>